<proteinExistence type="predicted"/>
<name>A0A9P5C4Q7_9PLEO</name>
<organism evidence="2 3">
    <name type="scientific">Didymella heteroderae</name>
    <dbReference type="NCBI Taxonomy" id="1769908"/>
    <lineage>
        <taxon>Eukaryota</taxon>
        <taxon>Fungi</taxon>
        <taxon>Dikarya</taxon>
        <taxon>Ascomycota</taxon>
        <taxon>Pezizomycotina</taxon>
        <taxon>Dothideomycetes</taxon>
        <taxon>Pleosporomycetidae</taxon>
        <taxon>Pleosporales</taxon>
        <taxon>Pleosporineae</taxon>
        <taxon>Didymellaceae</taxon>
        <taxon>Didymella</taxon>
    </lineage>
</organism>
<dbReference type="PROSITE" id="PS50011">
    <property type="entry name" value="PROTEIN_KINASE_DOM"/>
    <property type="match status" value="1"/>
</dbReference>
<evidence type="ECO:0000259" key="1">
    <source>
        <dbReference type="PROSITE" id="PS50011"/>
    </source>
</evidence>
<dbReference type="SUPFAM" id="SSF56112">
    <property type="entry name" value="Protein kinase-like (PK-like)"/>
    <property type="match status" value="1"/>
</dbReference>
<dbReference type="Gene3D" id="1.10.510.10">
    <property type="entry name" value="Transferase(Phosphotransferase) domain 1"/>
    <property type="match status" value="1"/>
</dbReference>
<dbReference type="GO" id="GO:0005524">
    <property type="term" value="F:ATP binding"/>
    <property type="evidence" value="ECO:0007669"/>
    <property type="project" value="InterPro"/>
</dbReference>
<gene>
    <name evidence="2" type="ORF">E8E12_009541</name>
</gene>
<evidence type="ECO:0000313" key="2">
    <source>
        <dbReference type="EMBL" id="KAF3046961.1"/>
    </source>
</evidence>
<keyword evidence="3" id="KW-1185">Reference proteome</keyword>
<reference evidence="2" key="1">
    <citation type="submission" date="2019-04" db="EMBL/GenBank/DDBJ databases">
        <title>Sequencing of skin fungus with MAO and IRED activity.</title>
        <authorList>
            <person name="Marsaioli A.J."/>
            <person name="Bonatto J.M.C."/>
            <person name="Reis Junior O."/>
        </authorList>
    </citation>
    <scope>NUCLEOTIDE SEQUENCE</scope>
    <source>
        <strain evidence="2">28M1</strain>
    </source>
</reference>
<dbReference type="InterPro" id="IPR011009">
    <property type="entry name" value="Kinase-like_dom_sf"/>
</dbReference>
<dbReference type="Proteomes" id="UP000758155">
    <property type="component" value="Unassembled WGS sequence"/>
</dbReference>
<dbReference type="OrthoDB" id="3673723at2759"/>
<feature type="domain" description="Protein kinase" evidence="1">
    <location>
        <begin position="1"/>
        <end position="223"/>
    </location>
</feature>
<dbReference type="GO" id="GO:0004672">
    <property type="term" value="F:protein kinase activity"/>
    <property type="evidence" value="ECO:0007669"/>
    <property type="project" value="InterPro"/>
</dbReference>
<dbReference type="InterPro" id="IPR000719">
    <property type="entry name" value="Prot_kinase_dom"/>
</dbReference>
<sequence length="223" mass="24971">MQAYDYRWKKIKRKKTYGKIATTRHLPEAFIWHAIKALAVSLLALETGTLNDDPVPDWKPIVHLDFQTPNILLDIQGKKRKVSNDDVSDPAEKAKTADDASGRTIIPKLADFGLSTFDLDFSHCPFLSENPEAHILPLAHHESGAPRPATRYASEHINYDPDDPVILDAKTDVWGLGRIARALIVNTWEDNGPVREGGITDEMTGESLAVSKNADYNRDFNDR</sequence>
<dbReference type="EMBL" id="SWKV01000003">
    <property type="protein sequence ID" value="KAF3046961.1"/>
    <property type="molecule type" value="Genomic_DNA"/>
</dbReference>
<comment type="caution">
    <text evidence="2">The sequence shown here is derived from an EMBL/GenBank/DDBJ whole genome shotgun (WGS) entry which is preliminary data.</text>
</comment>
<evidence type="ECO:0000313" key="3">
    <source>
        <dbReference type="Proteomes" id="UP000758155"/>
    </source>
</evidence>
<accession>A0A9P5C4Q7</accession>
<dbReference type="AlphaFoldDB" id="A0A9P5C4Q7"/>
<protein>
    <recommendedName>
        <fullName evidence="1">Protein kinase domain-containing protein</fullName>
    </recommendedName>
</protein>